<gene>
    <name evidence="2" type="ORF">SAMN05428953_118112</name>
</gene>
<name>A0A1G9DS12_9HYPH</name>
<feature type="region of interest" description="Disordered" evidence="1">
    <location>
        <begin position="1"/>
        <end position="27"/>
    </location>
</feature>
<evidence type="ECO:0000313" key="2">
    <source>
        <dbReference type="EMBL" id="SDK66636.1"/>
    </source>
</evidence>
<evidence type="ECO:0000256" key="1">
    <source>
        <dbReference type="SAM" id="MobiDB-lite"/>
    </source>
</evidence>
<feature type="compositionally biased region" description="Basic and acidic residues" evidence="1">
    <location>
        <begin position="8"/>
        <end position="19"/>
    </location>
</feature>
<proteinExistence type="predicted"/>
<evidence type="ECO:0000313" key="3">
    <source>
        <dbReference type="Proteomes" id="UP000198894"/>
    </source>
</evidence>
<keyword evidence="3" id="KW-1185">Reference proteome</keyword>
<dbReference type="EMBL" id="FNEE01000018">
    <property type="protein sequence ID" value="SDK66636.1"/>
    <property type="molecule type" value="Genomic_DNA"/>
</dbReference>
<protein>
    <submittedName>
        <fullName evidence="2">Uncharacterized protein</fullName>
    </submittedName>
</protein>
<reference evidence="3" key="1">
    <citation type="submission" date="2016-10" db="EMBL/GenBank/DDBJ databases">
        <authorList>
            <person name="Varghese N."/>
            <person name="Submissions S."/>
        </authorList>
    </citation>
    <scope>NUCLEOTIDE SEQUENCE [LARGE SCALE GENOMIC DNA]</scope>
    <source>
        <strain evidence="3">CGMCC 1.11022</strain>
    </source>
</reference>
<dbReference type="Proteomes" id="UP000198894">
    <property type="component" value="Unassembled WGS sequence"/>
</dbReference>
<accession>A0A1G9DS12</accession>
<dbReference type="AlphaFoldDB" id="A0A1G9DS12"/>
<organism evidence="2 3">
    <name type="scientific">Mesorhizobium muleiense</name>
    <dbReference type="NCBI Taxonomy" id="1004279"/>
    <lineage>
        <taxon>Bacteria</taxon>
        <taxon>Pseudomonadati</taxon>
        <taxon>Pseudomonadota</taxon>
        <taxon>Alphaproteobacteria</taxon>
        <taxon>Hyphomicrobiales</taxon>
        <taxon>Phyllobacteriaceae</taxon>
        <taxon>Mesorhizobium</taxon>
    </lineage>
</organism>
<sequence>MAIGLDPLSDRRPAPERSHVGLGPGFVDEHQAGGIDPNLVQNPLRAVSGRSCLTAISVFFVRQLLGLHKLPHRAVIDLQAALAEFGHKPAQGGVLLSAALDKPVAPRPRYRSGL</sequence>